<sequence>MPPIDDAIESVLLPTDGSDGALAGAKRGLDLAVAAGADVHVLSVVDTSEVEGVSGIFEDDTDEARAAIEAEAETAVETVARAAEKRDPDLEVTTTVERGKPFRIIESTVDAAGIDVVAMGTRGRAGLERVVLGSVTENVLRTAPVPVLAVPPEAGDVELTTETTENVLLPTDGSEGAEVAVDWGVTLADAFDAMLHTIYSADTSRFTGSAEPGTILTKLEREGEDALGTVRDRARAAGVSVTGTVATGPPARAVLNYADEHAIDLLAIGTHGRSGLERKLLGSVTENVVRNADVPVLCVPMSHD</sequence>
<evidence type="ECO:0000313" key="3">
    <source>
        <dbReference type="EMBL" id="MFC4541405.1"/>
    </source>
</evidence>
<protein>
    <submittedName>
        <fullName evidence="3">Universal stress protein</fullName>
    </submittedName>
</protein>
<evidence type="ECO:0000259" key="2">
    <source>
        <dbReference type="Pfam" id="PF00582"/>
    </source>
</evidence>
<dbReference type="PRINTS" id="PR01438">
    <property type="entry name" value="UNVRSLSTRESS"/>
</dbReference>
<dbReference type="PANTHER" id="PTHR46268:SF6">
    <property type="entry name" value="UNIVERSAL STRESS PROTEIN UP12"/>
    <property type="match status" value="1"/>
</dbReference>
<keyword evidence="4" id="KW-1185">Reference proteome</keyword>
<proteinExistence type="inferred from homology"/>
<evidence type="ECO:0000313" key="4">
    <source>
        <dbReference type="Proteomes" id="UP001595898"/>
    </source>
</evidence>
<dbReference type="CDD" id="cd00293">
    <property type="entry name" value="USP-like"/>
    <property type="match status" value="2"/>
</dbReference>
<feature type="domain" description="UspA" evidence="2">
    <location>
        <begin position="165"/>
        <end position="300"/>
    </location>
</feature>
<evidence type="ECO:0000256" key="1">
    <source>
        <dbReference type="ARBA" id="ARBA00008791"/>
    </source>
</evidence>
<dbReference type="PANTHER" id="PTHR46268">
    <property type="entry name" value="STRESS RESPONSE PROTEIN NHAX"/>
    <property type="match status" value="1"/>
</dbReference>
<dbReference type="Gene3D" id="3.40.50.620">
    <property type="entry name" value="HUPs"/>
    <property type="match status" value="2"/>
</dbReference>
<comment type="similarity">
    <text evidence="1">Belongs to the universal stress protein A family.</text>
</comment>
<dbReference type="SUPFAM" id="SSF52402">
    <property type="entry name" value="Adenine nucleotide alpha hydrolases-like"/>
    <property type="match status" value="2"/>
</dbReference>
<dbReference type="Pfam" id="PF00582">
    <property type="entry name" value="Usp"/>
    <property type="match status" value="2"/>
</dbReference>
<dbReference type="InterPro" id="IPR006016">
    <property type="entry name" value="UspA"/>
</dbReference>
<accession>A0ABD5PLK1</accession>
<organism evidence="3 4">
    <name type="scientific">Halosolutus amylolyticus</name>
    <dbReference type="NCBI Taxonomy" id="2932267"/>
    <lineage>
        <taxon>Archaea</taxon>
        <taxon>Methanobacteriati</taxon>
        <taxon>Methanobacteriota</taxon>
        <taxon>Stenosarchaea group</taxon>
        <taxon>Halobacteria</taxon>
        <taxon>Halobacteriales</taxon>
        <taxon>Natrialbaceae</taxon>
        <taxon>Halosolutus</taxon>
    </lineage>
</organism>
<dbReference type="InterPro" id="IPR014729">
    <property type="entry name" value="Rossmann-like_a/b/a_fold"/>
</dbReference>
<gene>
    <name evidence="3" type="ORF">ACFO5R_05635</name>
</gene>
<name>A0ABD5PLK1_9EURY</name>
<dbReference type="EMBL" id="JBHSFA010000002">
    <property type="protein sequence ID" value="MFC4541405.1"/>
    <property type="molecule type" value="Genomic_DNA"/>
</dbReference>
<dbReference type="Proteomes" id="UP001595898">
    <property type="component" value="Unassembled WGS sequence"/>
</dbReference>
<reference evidence="3 4" key="1">
    <citation type="journal article" date="2019" name="Int. J. Syst. Evol. Microbiol.">
        <title>The Global Catalogue of Microorganisms (GCM) 10K type strain sequencing project: providing services to taxonomists for standard genome sequencing and annotation.</title>
        <authorList>
            <consortium name="The Broad Institute Genomics Platform"/>
            <consortium name="The Broad Institute Genome Sequencing Center for Infectious Disease"/>
            <person name="Wu L."/>
            <person name="Ma J."/>
        </authorList>
    </citation>
    <scope>NUCLEOTIDE SEQUENCE [LARGE SCALE GENOMIC DNA]</scope>
    <source>
        <strain evidence="3 4">WLHS5</strain>
    </source>
</reference>
<dbReference type="InterPro" id="IPR006015">
    <property type="entry name" value="Universal_stress_UspA"/>
</dbReference>
<dbReference type="AlphaFoldDB" id="A0ABD5PLK1"/>
<feature type="domain" description="UspA" evidence="2">
    <location>
        <begin position="9"/>
        <end position="151"/>
    </location>
</feature>
<comment type="caution">
    <text evidence="3">The sequence shown here is derived from an EMBL/GenBank/DDBJ whole genome shotgun (WGS) entry which is preliminary data.</text>
</comment>
<dbReference type="RefSeq" id="WP_250139534.1">
    <property type="nucleotide sequence ID" value="NZ_JALIQP010000001.1"/>
</dbReference>